<dbReference type="EMBL" id="JADDUC010000025">
    <property type="protein sequence ID" value="KAG0124018.1"/>
    <property type="molecule type" value="Genomic_DNA"/>
</dbReference>
<dbReference type="EMBL" id="JADDUC020000003">
    <property type="protein sequence ID" value="KAI1240647.1"/>
    <property type="molecule type" value="Genomic_DNA"/>
</dbReference>
<name>A0A835TZH6_9PASS</name>
<dbReference type="AlphaFoldDB" id="A0A835TZH6"/>
<evidence type="ECO:0000256" key="3">
    <source>
        <dbReference type="ARBA" id="ARBA00022692"/>
    </source>
</evidence>
<dbReference type="Pfam" id="PF07885">
    <property type="entry name" value="Ion_trans_2"/>
    <property type="match status" value="2"/>
</dbReference>
<dbReference type="GO" id="GO:0030322">
    <property type="term" value="P:stabilization of membrane potential"/>
    <property type="evidence" value="ECO:0007669"/>
    <property type="project" value="TreeGrafter"/>
</dbReference>
<keyword evidence="6 9" id="KW-0406">Ion transport</keyword>
<keyword evidence="4" id="KW-0630">Potassium</keyword>
<keyword evidence="3 9" id="KW-0812">Transmembrane</keyword>
<organism evidence="12">
    <name type="scientific">Lamprotornis superbus</name>
    <dbReference type="NCBI Taxonomy" id="245042"/>
    <lineage>
        <taxon>Eukaryota</taxon>
        <taxon>Metazoa</taxon>
        <taxon>Chordata</taxon>
        <taxon>Craniata</taxon>
        <taxon>Vertebrata</taxon>
        <taxon>Euteleostomi</taxon>
        <taxon>Archelosauria</taxon>
        <taxon>Archosauria</taxon>
        <taxon>Dinosauria</taxon>
        <taxon>Saurischia</taxon>
        <taxon>Theropoda</taxon>
        <taxon>Coelurosauria</taxon>
        <taxon>Aves</taxon>
        <taxon>Neognathae</taxon>
        <taxon>Neoaves</taxon>
        <taxon>Telluraves</taxon>
        <taxon>Australaves</taxon>
        <taxon>Passeriformes</taxon>
        <taxon>Sturnidae</taxon>
        <taxon>Lamprotornis</taxon>
    </lineage>
</organism>
<dbReference type="InterPro" id="IPR013099">
    <property type="entry name" value="K_chnl_dom"/>
</dbReference>
<evidence type="ECO:0000256" key="2">
    <source>
        <dbReference type="ARBA" id="ARBA00022448"/>
    </source>
</evidence>
<evidence type="ECO:0000313" key="14">
    <source>
        <dbReference type="Proteomes" id="UP000618051"/>
    </source>
</evidence>
<keyword evidence="14" id="KW-1185">Reference proteome</keyword>
<protein>
    <recommendedName>
        <fullName evidence="11">Potassium channel domain-containing protein</fullName>
    </recommendedName>
</protein>
<dbReference type="GO" id="GO:0005886">
    <property type="term" value="C:plasma membrane"/>
    <property type="evidence" value="ECO:0007669"/>
    <property type="project" value="TreeGrafter"/>
</dbReference>
<proteinExistence type="inferred from homology"/>
<dbReference type="OrthoDB" id="297496at2759"/>
<evidence type="ECO:0000313" key="13">
    <source>
        <dbReference type="EMBL" id="KAI1240647.1"/>
    </source>
</evidence>
<dbReference type="SUPFAM" id="SSF81324">
    <property type="entry name" value="Voltage-gated potassium channels"/>
    <property type="match status" value="2"/>
</dbReference>
<evidence type="ECO:0000256" key="8">
    <source>
        <dbReference type="ARBA" id="ARBA00023303"/>
    </source>
</evidence>
<keyword evidence="2 9" id="KW-0813">Transport</keyword>
<feature type="transmembrane region" description="Helical" evidence="10">
    <location>
        <begin position="104"/>
        <end position="126"/>
    </location>
</feature>
<evidence type="ECO:0000256" key="6">
    <source>
        <dbReference type="ARBA" id="ARBA00023065"/>
    </source>
</evidence>
<sequence length="750" mass="83331">MSRVHGIIQAYKSGITLQGNTTSLGRWDYSGSFFFSISAITTIGYGNLSPSTAVGRIFCIVFALFGIPLNLVLLNKIGQLMLLGVQHCARRLEEVFHWQNKASFLMKTCALVTGLLLFLLLPPLLFSDKEGWSYEEGFYYSFITLSTIGFGDYVIGMNPDRTYPSWYKNVISLWILFGMAWLALVIRFCINILESSSDFCQCNKKNTVSISVAYSDVCVPEGLKVSSWTFSTENKKFPFVLTIALQAAMAVACVSLEVLVQLAAAQLFHAMTPSPASKCALHLETLPVQLLMSCPLSPFHEHRSDFDSNLTAESAVLTGTFDTTGLQCYTVYKIVGRNRSTETITDRDEHSANRVLNHLYLYQVTLKRNALLLAMKLQHSFIPVQTSTHLLSPWLPDLNQKQSIRVSTVLPLSTQALLRAEHLSSDVSTMLRLSPLRQNWLVSWQLGEQGGQPWHHLLLPVQRHPGVTAAQVVGRNKASESLIKQNLDQSRSEKSFVLPGIQMHPKLSDERDERSTVGEDFQNDLGNQINSGQTHWYFENSWQKPVKLAAWLKQVAIMVKHTETPDLLTPTGWGYKCLSEVKVHQQITGEWLFDHKSTDCGLLLRVQTVYLYAKNSILLCPSLQQHHPPALILAAAPFSVPIPAAAPFSVPIPAVAIPRVGAVASTVAAERKLSSLGLEQHAPASSGMPCASPPCVIRHAQCQTRIRSRDVGMHSQVMIPSDLLPSHMNVSTPETICFVRNTSLYLSLTR</sequence>
<comment type="subcellular location">
    <subcellularLocation>
        <location evidence="1">Membrane</location>
        <topology evidence="1">Multi-pass membrane protein</topology>
    </subcellularLocation>
</comment>
<comment type="caution">
    <text evidence="12">The sequence shown here is derived from an EMBL/GenBank/DDBJ whole genome shotgun (WGS) entry which is preliminary data.</text>
</comment>
<dbReference type="GO" id="GO:0022841">
    <property type="term" value="F:potassium ion leak channel activity"/>
    <property type="evidence" value="ECO:0007669"/>
    <property type="project" value="TreeGrafter"/>
</dbReference>
<dbReference type="Proteomes" id="UP000618051">
    <property type="component" value="Unassembled WGS sequence"/>
</dbReference>
<evidence type="ECO:0000256" key="4">
    <source>
        <dbReference type="ARBA" id="ARBA00022958"/>
    </source>
</evidence>
<keyword evidence="7 10" id="KW-0472">Membrane</keyword>
<keyword evidence="5 10" id="KW-1133">Transmembrane helix</keyword>
<dbReference type="Gene3D" id="1.10.287.70">
    <property type="match status" value="1"/>
</dbReference>
<evidence type="ECO:0000256" key="7">
    <source>
        <dbReference type="ARBA" id="ARBA00023136"/>
    </source>
</evidence>
<reference evidence="12" key="1">
    <citation type="submission" date="2020-10" db="EMBL/GenBank/DDBJ databases">
        <title>Feather gene expression reveals the developmental basis of iridescence in African starlings.</title>
        <authorList>
            <person name="Rubenstein D.R."/>
        </authorList>
    </citation>
    <scope>NUCLEOTIDE SEQUENCE</scope>
    <source>
        <strain evidence="12">SS15</strain>
        <tissue evidence="12">Liver</tissue>
    </source>
</reference>
<evidence type="ECO:0000256" key="10">
    <source>
        <dbReference type="SAM" id="Phobius"/>
    </source>
</evidence>
<evidence type="ECO:0000256" key="5">
    <source>
        <dbReference type="ARBA" id="ARBA00022989"/>
    </source>
</evidence>
<dbReference type="PANTHER" id="PTHR11003:SF340">
    <property type="entry name" value="POTASSIUM CHANNEL SUBFAMILY K MEMBER 17"/>
    <property type="match status" value="1"/>
</dbReference>
<comment type="similarity">
    <text evidence="9">Belongs to the two pore domain potassium channel (TC 1.A.1.8) family.</text>
</comment>
<evidence type="ECO:0000259" key="11">
    <source>
        <dbReference type="Pfam" id="PF07885"/>
    </source>
</evidence>
<evidence type="ECO:0000256" key="1">
    <source>
        <dbReference type="ARBA" id="ARBA00004141"/>
    </source>
</evidence>
<feature type="domain" description="Potassium channel" evidence="11">
    <location>
        <begin position="117"/>
        <end position="193"/>
    </location>
</feature>
<reference evidence="13" key="3">
    <citation type="submission" date="2022-01" db="EMBL/GenBank/DDBJ databases">
        <authorList>
            <person name="Rubenstein D.R."/>
        </authorList>
    </citation>
    <scope>NUCLEOTIDE SEQUENCE</scope>
    <source>
        <strain evidence="13">SS15</strain>
        <tissue evidence="13">Liver</tissue>
    </source>
</reference>
<feature type="transmembrane region" description="Helical" evidence="10">
    <location>
        <begin position="54"/>
        <end position="74"/>
    </location>
</feature>
<dbReference type="InterPro" id="IPR003280">
    <property type="entry name" value="2pore_dom_K_chnl"/>
</dbReference>
<reference evidence="13 14" key="2">
    <citation type="journal article" date="2021" name="J. Hered.">
        <title>Feather Gene Expression Elucidates the Developmental Basis of Plumage Iridescence in African Starlings.</title>
        <authorList>
            <person name="Rubenstein D.R."/>
            <person name="Corvelo A."/>
            <person name="MacManes M.D."/>
            <person name="Maia R."/>
            <person name="Narzisi G."/>
            <person name="Rousaki A."/>
            <person name="Vandenabeele P."/>
            <person name="Shawkey M.D."/>
            <person name="Solomon J."/>
        </authorList>
    </citation>
    <scope>NUCLEOTIDE SEQUENCE [LARGE SCALE GENOMIC DNA]</scope>
    <source>
        <strain evidence="13">SS15</strain>
    </source>
</reference>
<dbReference type="PRINTS" id="PR01333">
    <property type="entry name" value="2POREKCHANEL"/>
</dbReference>
<evidence type="ECO:0000256" key="9">
    <source>
        <dbReference type="RuleBase" id="RU003857"/>
    </source>
</evidence>
<feature type="transmembrane region" description="Helical" evidence="10">
    <location>
        <begin position="170"/>
        <end position="193"/>
    </location>
</feature>
<dbReference type="PANTHER" id="PTHR11003">
    <property type="entry name" value="POTASSIUM CHANNEL, SUBFAMILY K"/>
    <property type="match status" value="1"/>
</dbReference>
<dbReference type="GO" id="GO:0015271">
    <property type="term" value="F:outward rectifier potassium channel activity"/>
    <property type="evidence" value="ECO:0007669"/>
    <property type="project" value="TreeGrafter"/>
</dbReference>
<accession>A0A835TZH6</accession>
<feature type="domain" description="Potassium channel" evidence="11">
    <location>
        <begin position="24"/>
        <end position="81"/>
    </location>
</feature>
<keyword evidence="8 9" id="KW-0407">Ion channel</keyword>
<feature type="transmembrane region" description="Helical" evidence="10">
    <location>
        <begin position="138"/>
        <end position="158"/>
    </location>
</feature>
<evidence type="ECO:0000313" key="12">
    <source>
        <dbReference type="EMBL" id="KAG0124018.1"/>
    </source>
</evidence>
<gene>
    <name evidence="13" type="ORF">IHE44_0009083</name>
    <name evidence="12" type="ORF">IHE44_006767</name>
</gene>